<evidence type="ECO:0000313" key="3">
    <source>
        <dbReference type="Proteomes" id="UP000020681"/>
    </source>
</evidence>
<proteinExistence type="predicted"/>
<feature type="region of interest" description="Disordered" evidence="1">
    <location>
        <begin position="1"/>
        <end position="60"/>
    </location>
</feature>
<sequence length="60" mass="6264">MSRAGDLDDLGRCGDQRRGGADLGGRAERIRRAVGEDGGHGDVRQVFGAGPLRLAGRMDG</sequence>
<organism evidence="2 3">
    <name type="scientific">Mycobacterium ulcerans str. Harvey</name>
    <dbReference type="NCBI Taxonomy" id="1299332"/>
    <lineage>
        <taxon>Bacteria</taxon>
        <taxon>Bacillati</taxon>
        <taxon>Actinomycetota</taxon>
        <taxon>Actinomycetes</taxon>
        <taxon>Mycobacteriales</taxon>
        <taxon>Mycobacteriaceae</taxon>
        <taxon>Mycobacterium</taxon>
        <taxon>Mycobacterium ulcerans group</taxon>
    </lineage>
</organism>
<name>A0ABN0QSN7_MYCUL</name>
<keyword evidence="3" id="KW-1185">Reference proteome</keyword>
<accession>A0ABN0QSN7</accession>
<gene>
    <name evidence="2" type="ORF">I551_5808</name>
</gene>
<dbReference type="EMBL" id="JAOL01000156">
    <property type="protein sequence ID" value="EUA87733.1"/>
    <property type="molecule type" value="Genomic_DNA"/>
</dbReference>
<evidence type="ECO:0000256" key="1">
    <source>
        <dbReference type="SAM" id="MobiDB-lite"/>
    </source>
</evidence>
<comment type="caution">
    <text evidence="2">The sequence shown here is derived from an EMBL/GenBank/DDBJ whole genome shotgun (WGS) entry which is preliminary data.</text>
</comment>
<dbReference type="Proteomes" id="UP000020681">
    <property type="component" value="Unassembled WGS sequence"/>
</dbReference>
<protein>
    <submittedName>
        <fullName evidence="2">Uncharacterized protein</fullName>
    </submittedName>
</protein>
<reference evidence="2 3" key="1">
    <citation type="submission" date="2014-01" db="EMBL/GenBank/DDBJ databases">
        <authorList>
            <person name="Dobos K."/>
            <person name="Lenaerts A."/>
            <person name="Ordway D."/>
            <person name="DeGroote M.A."/>
            <person name="Parker T."/>
            <person name="Sizemore C."/>
            <person name="Tallon L.J."/>
            <person name="Sadzewicz L.K."/>
            <person name="Sengamalay N."/>
            <person name="Fraser C.M."/>
            <person name="Hine E."/>
            <person name="Shefchek K.A."/>
            <person name="Das S.P."/>
            <person name="Tettelin H."/>
        </authorList>
    </citation>
    <scope>NUCLEOTIDE SEQUENCE [LARGE SCALE GENOMIC DNA]</scope>
    <source>
        <strain evidence="2 3">Harvey</strain>
    </source>
</reference>
<evidence type="ECO:0000313" key="2">
    <source>
        <dbReference type="EMBL" id="EUA87733.1"/>
    </source>
</evidence>
<feature type="compositionally biased region" description="Basic and acidic residues" evidence="1">
    <location>
        <begin position="1"/>
        <end position="43"/>
    </location>
</feature>